<name>A0A811UFM1_CERCA</name>
<protein>
    <submittedName>
        <fullName evidence="1">(Mediterranean fruit fly) hypothetical protein</fullName>
    </submittedName>
</protein>
<sequence>MYHKYFGLLQILIQSLTHETSYIMHKHYEHSSIYYSYTTQGGSTKSSITLNLQLAADVTLNSHTPCVPTRISLVCENKHKLFEKSVSVLFKLHTATSSSSSSTSSLNDFR</sequence>
<dbReference type="Proteomes" id="UP000606786">
    <property type="component" value="Unassembled WGS sequence"/>
</dbReference>
<accession>A0A811UFM1</accession>
<dbReference type="AlphaFoldDB" id="A0A811UFM1"/>
<gene>
    <name evidence="1" type="ORF">CCAP1982_LOCUS6371</name>
</gene>
<reference evidence="1" key="1">
    <citation type="submission" date="2020-11" db="EMBL/GenBank/DDBJ databases">
        <authorList>
            <person name="Whitehead M."/>
        </authorList>
    </citation>
    <scope>NUCLEOTIDE SEQUENCE</scope>
    <source>
        <strain evidence="1">EGII</strain>
    </source>
</reference>
<organism evidence="1 2">
    <name type="scientific">Ceratitis capitata</name>
    <name type="common">Mediterranean fruit fly</name>
    <name type="synonym">Tephritis capitata</name>
    <dbReference type="NCBI Taxonomy" id="7213"/>
    <lineage>
        <taxon>Eukaryota</taxon>
        <taxon>Metazoa</taxon>
        <taxon>Ecdysozoa</taxon>
        <taxon>Arthropoda</taxon>
        <taxon>Hexapoda</taxon>
        <taxon>Insecta</taxon>
        <taxon>Pterygota</taxon>
        <taxon>Neoptera</taxon>
        <taxon>Endopterygota</taxon>
        <taxon>Diptera</taxon>
        <taxon>Brachycera</taxon>
        <taxon>Muscomorpha</taxon>
        <taxon>Tephritoidea</taxon>
        <taxon>Tephritidae</taxon>
        <taxon>Ceratitis</taxon>
        <taxon>Ceratitis</taxon>
    </lineage>
</organism>
<dbReference type="EMBL" id="CAJHJT010000012">
    <property type="protein sequence ID" value="CAD6997739.1"/>
    <property type="molecule type" value="Genomic_DNA"/>
</dbReference>
<keyword evidence="2" id="KW-1185">Reference proteome</keyword>
<comment type="caution">
    <text evidence="1">The sequence shown here is derived from an EMBL/GenBank/DDBJ whole genome shotgun (WGS) entry which is preliminary data.</text>
</comment>
<evidence type="ECO:0000313" key="1">
    <source>
        <dbReference type="EMBL" id="CAD6997739.1"/>
    </source>
</evidence>
<proteinExistence type="predicted"/>
<evidence type="ECO:0000313" key="2">
    <source>
        <dbReference type="Proteomes" id="UP000606786"/>
    </source>
</evidence>